<reference evidence="2 3" key="1">
    <citation type="submission" date="2016-10" db="EMBL/GenBank/DDBJ databases">
        <title>Paenibacillus species isolates.</title>
        <authorList>
            <person name="Beno S.M."/>
        </authorList>
    </citation>
    <scope>NUCLEOTIDE SEQUENCE [LARGE SCALE GENOMIC DNA]</scope>
    <source>
        <strain evidence="2 3">FSL H7-0918</strain>
    </source>
</reference>
<feature type="domain" description="DUF3797" evidence="1">
    <location>
        <begin position="1"/>
        <end position="48"/>
    </location>
</feature>
<dbReference type="Pfam" id="PF12677">
    <property type="entry name" value="DUF3797"/>
    <property type="match status" value="1"/>
</dbReference>
<protein>
    <submittedName>
        <fullName evidence="2">DUF3797 domain-containing protein</fullName>
    </submittedName>
</protein>
<dbReference type="InterPro" id="IPR024256">
    <property type="entry name" value="DUF3797"/>
</dbReference>
<proteinExistence type="predicted"/>
<dbReference type="Proteomes" id="UP000187323">
    <property type="component" value="Unassembled WGS sequence"/>
</dbReference>
<gene>
    <name evidence="2" type="ORF">BSK47_32145</name>
</gene>
<organism evidence="2 3">
    <name type="scientific">Paenibacillus odorifer</name>
    <dbReference type="NCBI Taxonomy" id="189426"/>
    <lineage>
        <taxon>Bacteria</taxon>
        <taxon>Bacillati</taxon>
        <taxon>Bacillota</taxon>
        <taxon>Bacilli</taxon>
        <taxon>Bacillales</taxon>
        <taxon>Paenibacillaceae</taxon>
        <taxon>Paenibacillus</taxon>
    </lineage>
</organism>
<name>A0AB36J4N4_9BACL</name>
<evidence type="ECO:0000259" key="1">
    <source>
        <dbReference type="Pfam" id="PF12677"/>
    </source>
</evidence>
<evidence type="ECO:0000313" key="3">
    <source>
        <dbReference type="Proteomes" id="UP000187323"/>
    </source>
</evidence>
<dbReference type="AlphaFoldDB" id="A0AB36J4N4"/>
<sequence>MNLNLSMILMKKYGACQECGNENIGNGEGTLQIEGDNFRRTCKCGWKVETDATEAEVDQ</sequence>
<comment type="caution">
    <text evidence="2">The sequence shown here is derived from an EMBL/GenBank/DDBJ whole genome shotgun (WGS) entry which is preliminary data.</text>
</comment>
<accession>A0AB36J4N4</accession>
<dbReference type="RefSeq" id="WP_076139102.1">
    <property type="nucleotide sequence ID" value="NZ_MPTO01000065.1"/>
</dbReference>
<dbReference type="EMBL" id="MPTO01000065">
    <property type="protein sequence ID" value="OME08879.1"/>
    <property type="molecule type" value="Genomic_DNA"/>
</dbReference>
<evidence type="ECO:0000313" key="2">
    <source>
        <dbReference type="EMBL" id="OME08879.1"/>
    </source>
</evidence>